<sequence length="355" mass="40091">MIEKLTGIADCDIHPAVRSMADLEPWLSTRWIEHFKTYGALRNTHYVTGAPYHKSQPNASRRDAYPPEGGPQGSSLEFMRTQHLDGNGIGFGVLNPLVASQGVRNLEHSAALCRAINHWQAEMWVAKEPRLKASIVVPYEDPEASAEEISHWAGNRAFVQVLLLSRTSFPPGNKRYWPIYGAAAEAGLPVGIHAFGNSGWPATSSGWPSFYMEEMVGHAQTSQSGLVSLVVEGVFERWPSLKVVLVESGFTWAPSLMWRLDRNWKILRSEVPQLTLSPSEYIRRNVWWTSQPLDEPENKRLLADIFAWLGWDRIMFSSDYPHWDFDDPTRVIAFPASDEDRRKFFIGNAHGVYGV</sequence>
<dbReference type="GO" id="GO:0016787">
    <property type="term" value="F:hydrolase activity"/>
    <property type="evidence" value="ECO:0007669"/>
    <property type="project" value="InterPro"/>
</dbReference>
<reference evidence="4" key="1">
    <citation type="submission" date="2020-07" db="EMBL/GenBank/DDBJ databases">
        <title>Huge and variable diversity of episymbiotic CPR bacteria and DPANN archaea in groundwater ecosystems.</title>
        <authorList>
            <person name="He C.Y."/>
            <person name="Keren R."/>
            <person name="Whittaker M."/>
            <person name="Farag I.F."/>
            <person name="Doudna J."/>
            <person name="Cate J.H.D."/>
            <person name="Banfield J.F."/>
        </authorList>
    </citation>
    <scope>NUCLEOTIDE SEQUENCE</scope>
    <source>
        <strain evidence="4">NC_groundwater_1586_Pr3_B-0.1um_66_15</strain>
    </source>
</reference>
<evidence type="ECO:0000259" key="3">
    <source>
        <dbReference type="Pfam" id="PF04909"/>
    </source>
</evidence>
<dbReference type="GO" id="GO:0016831">
    <property type="term" value="F:carboxy-lyase activity"/>
    <property type="evidence" value="ECO:0007669"/>
    <property type="project" value="InterPro"/>
</dbReference>
<gene>
    <name evidence="4" type="ORF">HY834_10925</name>
</gene>
<feature type="domain" description="Amidohydrolase-related" evidence="3">
    <location>
        <begin position="10"/>
        <end position="354"/>
    </location>
</feature>
<evidence type="ECO:0000256" key="2">
    <source>
        <dbReference type="SAM" id="MobiDB-lite"/>
    </source>
</evidence>
<dbReference type="Proteomes" id="UP000782610">
    <property type="component" value="Unassembled WGS sequence"/>
</dbReference>
<dbReference type="GO" id="GO:0019748">
    <property type="term" value="P:secondary metabolic process"/>
    <property type="evidence" value="ECO:0007669"/>
    <property type="project" value="TreeGrafter"/>
</dbReference>
<name>A0A933L0Z0_9HYPH</name>
<keyword evidence="1" id="KW-0456">Lyase</keyword>
<dbReference type="InterPro" id="IPR032466">
    <property type="entry name" value="Metal_Hydrolase"/>
</dbReference>
<dbReference type="InterPro" id="IPR032465">
    <property type="entry name" value="ACMSD"/>
</dbReference>
<dbReference type="SUPFAM" id="SSF51556">
    <property type="entry name" value="Metallo-dependent hydrolases"/>
    <property type="match status" value="1"/>
</dbReference>
<dbReference type="Gene3D" id="3.20.20.140">
    <property type="entry name" value="Metal-dependent hydrolases"/>
    <property type="match status" value="1"/>
</dbReference>
<dbReference type="AlphaFoldDB" id="A0A933L0Z0"/>
<accession>A0A933L0Z0</accession>
<dbReference type="PANTHER" id="PTHR21240">
    <property type="entry name" value="2-AMINO-3-CARBOXYLMUCONATE-6-SEMIALDEHYDE DECARBOXYLASE"/>
    <property type="match status" value="1"/>
</dbReference>
<dbReference type="EMBL" id="JACRAF010000029">
    <property type="protein sequence ID" value="MBI4922254.1"/>
    <property type="molecule type" value="Genomic_DNA"/>
</dbReference>
<evidence type="ECO:0000313" key="4">
    <source>
        <dbReference type="EMBL" id="MBI4922254.1"/>
    </source>
</evidence>
<organism evidence="4 5">
    <name type="scientific">Devosia nanyangense</name>
    <dbReference type="NCBI Taxonomy" id="1228055"/>
    <lineage>
        <taxon>Bacteria</taxon>
        <taxon>Pseudomonadati</taxon>
        <taxon>Pseudomonadota</taxon>
        <taxon>Alphaproteobacteria</taxon>
        <taxon>Hyphomicrobiales</taxon>
        <taxon>Devosiaceae</taxon>
        <taxon>Devosia</taxon>
    </lineage>
</organism>
<feature type="region of interest" description="Disordered" evidence="2">
    <location>
        <begin position="49"/>
        <end position="74"/>
    </location>
</feature>
<evidence type="ECO:0000313" key="5">
    <source>
        <dbReference type="Proteomes" id="UP000782610"/>
    </source>
</evidence>
<comment type="caution">
    <text evidence="4">The sequence shown here is derived from an EMBL/GenBank/DDBJ whole genome shotgun (WGS) entry which is preliminary data.</text>
</comment>
<evidence type="ECO:0000256" key="1">
    <source>
        <dbReference type="ARBA" id="ARBA00023239"/>
    </source>
</evidence>
<dbReference type="Pfam" id="PF04909">
    <property type="entry name" value="Amidohydro_2"/>
    <property type="match status" value="1"/>
</dbReference>
<dbReference type="GO" id="GO:0005737">
    <property type="term" value="C:cytoplasm"/>
    <property type="evidence" value="ECO:0007669"/>
    <property type="project" value="TreeGrafter"/>
</dbReference>
<protein>
    <submittedName>
        <fullName evidence="4">Amidohydrolase</fullName>
    </submittedName>
</protein>
<dbReference type="PANTHER" id="PTHR21240:SF28">
    <property type="entry name" value="ISO-OROTATE DECARBOXYLASE (EUROFUNG)"/>
    <property type="match status" value="1"/>
</dbReference>
<proteinExistence type="predicted"/>
<dbReference type="InterPro" id="IPR006680">
    <property type="entry name" value="Amidohydro-rel"/>
</dbReference>